<evidence type="ECO:0000256" key="1">
    <source>
        <dbReference type="ARBA" id="ARBA00005298"/>
    </source>
</evidence>
<dbReference type="GO" id="GO:0005737">
    <property type="term" value="C:cytoplasm"/>
    <property type="evidence" value="ECO:0007669"/>
    <property type="project" value="TreeGrafter"/>
</dbReference>
<dbReference type="PANTHER" id="PTHR11792">
    <property type="entry name" value="ARRESTIN"/>
    <property type="match status" value="1"/>
</dbReference>
<keyword evidence="6" id="KW-1185">Reference proteome</keyword>
<dbReference type="InterPro" id="IPR014756">
    <property type="entry name" value="Ig_E-set"/>
</dbReference>
<protein>
    <recommendedName>
        <fullName evidence="2">Beta-arrestin-2</fullName>
    </recommendedName>
    <alternativeName>
        <fullName evidence="3">Arrestin beta-2</fullName>
    </alternativeName>
</protein>
<dbReference type="GO" id="GO:0007165">
    <property type="term" value="P:signal transduction"/>
    <property type="evidence" value="ECO:0007669"/>
    <property type="project" value="InterPro"/>
</dbReference>
<feature type="compositionally biased region" description="Low complexity" evidence="4">
    <location>
        <begin position="184"/>
        <end position="197"/>
    </location>
</feature>
<evidence type="ECO:0000256" key="3">
    <source>
        <dbReference type="ARBA" id="ARBA00042805"/>
    </source>
</evidence>
<reference evidence="5" key="1">
    <citation type="submission" date="2020-03" db="EMBL/GenBank/DDBJ databases">
        <title>Studies in the Genomics of Life Span.</title>
        <authorList>
            <person name="Glass D."/>
        </authorList>
    </citation>
    <scope>NUCLEOTIDE SEQUENCE</scope>
    <source>
        <strain evidence="5">SUZIE</strain>
        <tissue evidence="5">Muscle</tissue>
    </source>
</reference>
<dbReference type="GO" id="GO:0070374">
    <property type="term" value="P:positive regulation of ERK1 and ERK2 cascade"/>
    <property type="evidence" value="ECO:0007669"/>
    <property type="project" value="TreeGrafter"/>
</dbReference>
<feature type="region of interest" description="Disordered" evidence="4">
    <location>
        <begin position="164"/>
        <end position="197"/>
    </location>
</feature>
<accession>A0AA41T0U4</accession>
<dbReference type="GO" id="GO:0031701">
    <property type="term" value="F:angiotensin receptor binding"/>
    <property type="evidence" value="ECO:0007669"/>
    <property type="project" value="TreeGrafter"/>
</dbReference>
<dbReference type="Proteomes" id="UP001166674">
    <property type="component" value="Unassembled WGS sequence"/>
</dbReference>
<feature type="region of interest" description="Disordered" evidence="4">
    <location>
        <begin position="228"/>
        <end position="262"/>
    </location>
</feature>
<comment type="similarity">
    <text evidence="1">Belongs to the arrestin family.</text>
</comment>
<dbReference type="InterPro" id="IPR014752">
    <property type="entry name" value="Arrestin-like_C"/>
</dbReference>
<dbReference type="PROSITE" id="PS51808">
    <property type="entry name" value="CHCH"/>
    <property type="match status" value="1"/>
</dbReference>
<gene>
    <name evidence="5" type="ORF">SUZIE_151265</name>
</gene>
<dbReference type="InterPro" id="IPR000698">
    <property type="entry name" value="Arrestin"/>
</dbReference>
<dbReference type="EMBL" id="JAATJV010348300">
    <property type="protein sequence ID" value="MBZ3879104.1"/>
    <property type="molecule type" value="Genomic_DNA"/>
</dbReference>
<dbReference type="AlphaFoldDB" id="A0AA41T0U4"/>
<evidence type="ECO:0000256" key="2">
    <source>
        <dbReference type="ARBA" id="ARBA00040110"/>
    </source>
</evidence>
<organism evidence="5 6">
    <name type="scientific">Sciurus carolinensis</name>
    <name type="common">Eastern gray squirrel</name>
    <dbReference type="NCBI Taxonomy" id="30640"/>
    <lineage>
        <taxon>Eukaryota</taxon>
        <taxon>Metazoa</taxon>
        <taxon>Chordata</taxon>
        <taxon>Craniata</taxon>
        <taxon>Vertebrata</taxon>
        <taxon>Euteleostomi</taxon>
        <taxon>Mammalia</taxon>
        <taxon>Eutheria</taxon>
        <taxon>Euarchontoglires</taxon>
        <taxon>Glires</taxon>
        <taxon>Rodentia</taxon>
        <taxon>Sciuromorpha</taxon>
        <taxon>Sciuridae</taxon>
        <taxon>Sciurinae</taxon>
        <taxon>Sciurini</taxon>
        <taxon>Sciurus</taxon>
    </lineage>
</organism>
<sequence length="304" mass="33098">MGHNITSDSVRCFLGKSKCNNELRALISPDTLSEEKSQNRNSVPLVIRKVQFAPEKPGTKPSAETCHFLKFDQFLHLEASLDKELYYHWVPLNVNVHITNNSTKTIKKIKVPERQYADICFFNITQHKCPVAQLEQDDQVSPSSTFCKVYNITPLLTDNQDALDGKLKHEPRPAPAAQPPAAAPPAAAGSPTAAPQQPGLMAQMVTTAAGVAVGSAVGHALGHAITGGFSRGTAVGPSKSDITYPEPQGTPPAQQQQQQQQQLDGPCFYEIKQFLECAQNQGDVRLCEGFNEELKQCRIANGLV</sequence>
<dbReference type="PRINTS" id="PR00309">
    <property type="entry name" value="ARRESTIN"/>
</dbReference>
<evidence type="ECO:0000256" key="4">
    <source>
        <dbReference type="SAM" id="MobiDB-lite"/>
    </source>
</evidence>
<dbReference type="SUPFAM" id="SSF81296">
    <property type="entry name" value="E set domains"/>
    <property type="match status" value="1"/>
</dbReference>
<dbReference type="PANTHER" id="PTHR11792:SF20">
    <property type="entry name" value="BETA-ARRESTIN-2"/>
    <property type="match status" value="1"/>
</dbReference>
<feature type="compositionally biased region" description="Pro residues" evidence="4">
    <location>
        <begin position="173"/>
        <end position="183"/>
    </location>
</feature>
<proteinExistence type="inferred from homology"/>
<dbReference type="Gene3D" id="2.60.40.640">
    <property type="match status" value="1"/>
</dbReference>
<evidence type="ECO:0000313" key="5">
    <source>
        <dbReference type="EMBL" id="MBZ3879104.1"/>
    </source>
</evidence>
<comment type="caution">
    <text evidence="5">The sequence shown here is derived from an EMBL/GenBank/DDBJ whole genome shotgun (WGS) entry which is preliminary data.</text>
</comment>
<name>A0AA41T0U4_SCICA</name>
<dbReference type="GO" id="GO:0002031">
    <property type="term" value="P:G protein-coupled receptor internalization"/>
    <property type="evidence" value="ECO:0007669"/>
    <property type="project" value="TreeGrafter"/>
</dbReference>
<evidence type="ECO:0000313" key="6">
    <source>
        <dbReference type="Proteomes" id="UP001166674"/>
    </source>
</evidence>